<dbReference type="AlphaFoldDB" id="A0A5N8VAF5"/>
<evidence type="ECO:0000313" key="2">
    <source>
        <dbReference type="Proteomes" id="UP000325849"/>
    </source>
</evidence>
<proteinExistence type="predicted"/>
<accession>A0A5N8VAF5</accession>
<dbReference type="RefSeq" id="WP_152887486.1">
    <property type="nucleotide sequence ID" value="NZ_VJZD01000043.1"/>
</dbReference>
<dbReference type="EMBL" id="VJZD01000043">
    <property type="protein sequence ID" value="MPY32240.1"/>
    <property type="molecule type" value="Genomic_DNA"/>
</dbReference>
<organism evidence="1 2">
    <name type="scientific">Streptomyces adustus</name>
    <dbReference type="NCBI Taxonomy" id="1609272"/>
    <lineage>
        <taxon>Bacteria</taxon>
        <taxon>Bacillati</taxon>
        <taxon>Actinomycetota</taxon>
        <taxon>Actinomycetes</taxon>
        <taxon>Kitasatosporales</taxon>
        <taxon>Streptomycetaceae</taxon>
        <taxon>Streptomyces</taxon>
    </lineage>
</organism>
<keyword evidence="2" id="KW-1185">Reference proteome</keyword>
<reference evidence="1 2" key="1">
    <citation type="submission" date="2019-07" db="EMBL/GenBank/DDBJ databases">
        <title>New species of Amycolatopsis and Streptomyces.</title>
        <authorList>
            <person name="Duangmal K."/>
            <person name="Teo W.F.A."/>
            <person name="Lipun K."/>
        </authorList>
    </citation>
    <scope>NUCLEOTIDE SEQUENCE [LARGE SCALE GENOMIC DNA]</scope>
    <source>
        <strain evidence="1 2">NBRC 109810</strain>
    </source>
</reference>
<name>A0A5N8VAF5_9ACTN</name>
<dbReference type="OrthoDB" id="3294717at2"/>
<dbReference type="Proteomes" id="UP000325849">
    <property type="component" value="Unassembled WGS sequence"/>
</dbReference>
<comment type="caution">
    <text evidence="1">The sequence shown here is derived from an EMBL/GenBank/DDBJ whole genome shotgun (WGS) entry which is preliminary data.</text>
</comment>
<sequence>MSESTPYDLDRAAYTREARARLVLADNATEVADAASGLVSTRNDDDTGLGGRVSQARQLIELAEHTLKSAVVYEVERGSSWAQIAAYLEISAEEAEERYAADVQRWNRAFEEPYRLDETGRKRIPQLPTAAYDPSWACTQLDRWAFVRHVGIDDREAVSAGLAMSETTAERAAPEERN</sequence>
<evidence type="ECO:0000313" key="1">
    <source>
        <dbReference type="EMBL" id="MPY32240.1"/>
    </source>
</evidence>
<gene>
    <name evidence="1" type="ORF">FNH09_13385</name>
</gene>
<protein>
    <submittedName>
        <fullName evidence="1">Uncharacterized protein</fullName>
    </submittedName>
</protein>